<dbReference type="AlphaFoldDB" id="A0A0F6YIB4"/>
<feature type="region of interest" description="Disordered" evidence="6">
    <location>
        <begin position="1"/>
        <end position="21"/>
    </location>
</feature>
<dbReference type="PROSITE" id="PS00108">
    <property type="entry name" value="PROTEIN_KINASE_ST"/>
    <property type="match status" value="1"/>
</dbReference>
<evidence type="ECO:0000256" key="1">
    <source>
        <dbReference type="ARBA" id="ARBA00022679"/>
    </source>
</evidence>
<dbReference type="PANTHER" id="PTHR43289">
    <property type="entry name" value="MITOGEN-ACTIVATED PROTEIN KINASE KINASE KINASE 20-RELATED"/>
    <property type="match status" value="1"/>
</dbReference>
<keyword evidence="3 8" id="KW-0418">Kinase</keyword>
<evidence type="ECO:0000313" key="9">
    <source>
        <dbReference type="Proteomes" id="UP000034883"/>
    </source>
</evidence>
<dbReference type="CDD" id="cd14014">
    <property type="entry name" value="STKc_PknB_like"/>
    <property type="match status" value="1"/>
</dbReference>
<dbReference type="Pfam" id="PF00069">
    <property type="entry name" value="Pkinase"/>
    <property type="match status" value="1"/>
</dbReference>
<dbReference type="EMBL" id="CP011125">
    <property type="protein sequence ID" value="AKF04910.1"/>
    <property type="molecule type" value="Genomic_DNA"/>
</dbReference>
<protein>
    <submittedName>
        <fullName evidence="8">Serine/threonine protein kinase</fullName>
    </submittedName>
</protein>
<proteinExistence type="predicted"/>
<evidence type="ECO:0000256" key="3">
    <source>
        <dbReference type="ARBA" id="ARBA00022777"/>
    </source>
</evidence>
<dbReference type="InterPro" id="IPR017441">
    <property type="entry name" value="Protein_kinase_ATP_BS"/>
</dbReference>
<dbReference type="SMART" id="SM00220">
    <property type="entry name" value="S_TKc"/>
    <property type="match status" value="1"/>
</dbReference>
<evidence type="ECO:0000256" key="5">
    <source>
        <dbReference type="PROSITE-ProRule" id="PRU10141"/>
    </source>
</evidence>
<reference evidence="8 9" key="1">
    <citation type="submission" date="2015-03" db="EMBL/GenBank/DDBJ databases">
        <title>Genome assembly of Sandaracinus amylolyticus DSM 53668.</title>
        <authorList>
            <person name="Sharma G."/>
            <person name="Subramanian S."/>
        </authorList>
    </citation>
    <scope>NUCLEOTIDE SEQUENCE [LARGE SCALE GENOMIC DNA]</scope>
    <source>
        <strain evidence="8 9">DSM 53668</strain>
    </source>
</reference>
<feature type="binding site" evidence="5">
    <location>
        <position position="67"/>
    </location>
    <ligand>
        <name>ATP</name>
        <dbReference type="ChEBI" id="CHEBI:30616"/>
    </ligand>
</feature>
<dbReference type="SUPFAM" id="SSF56112">
    <property type="entry name" value="Protein kinase-like (PK-like)"/>
    <property type="match status" value="1"/>
</dbReference>
<keyword evidence="9" id="KW-1185">Reference proteome</keyword>
<evidence type="ECO:0000256" key="6">
    <source>
        <dbReference type="SAM" id="MobiDB-lite"/>
    </source>
</evidence>
<dbReference type="InterPro" id="IPR000719">
    <property type="entry name" value="Prot_kinase_dom"/>
</dbReference>
<evidence type="ECO:0000259" key="7">
    <source>
        <dbReference type="PROSITE" id="PS50011"/>
    </source>
</evidence>
<feature type="region of interest" description="Disordered" evidence="6">
    <location>
        <begin position="412"/>
        <end position="469"/>
    </location>
</feature>
<dbReference type="GO" id="GO:0005524">
    <property type="term" value="F:ATP binding"/>
    <property type="evidence" value="ECO:0007669"/>
    <property type="project" value="UniProtKB-UniRule"/>
</dbReference>
<dbReference type="PANTHER" id="PTHR43289:SF6">
    <property type="entry name" value="SERINE_THREONINE-PROTEIN KINASE NEKL-3"/>
    <property type="match status" value="1"/>
</dbReference>
<keyword evidence="4 5" id="KW-0067">ATP-binding</keyword>
<feature type="domain" description="Protein kinase" evidence="7">
    <location>
        <begin position="38"/>
        <end position="320"/>
    </location>
</feature>
<name>A0A0F6YIB4_9BACT</name>
<keyword evidence="8" id="KW-0723">Serine/threonine-protein kinase</keyword>
<keyword evidence="1" id="KW-0808">Transferase</keyword>
<dbReference type="Proteomes" id="UP000034883">
    <property type="component" value="Chromosome"/>
</dbReference>
<dbReference type="Gene3D" id="3.30.200.20">
    <property type="entry name" value="Phosphorylase Kinase, domain 1"/>
    <property type="match status" value="1"/>
</dbReference>
<dbReference type="STRING" id="927083.DB32_002059"/>
<dbReference type="Gene3D" id="1.10.510.10">
    <property type="entry name" value="Transferase(Phosphotransferase) domain 1"/>
    <property type="match status" value="1"/>
</dbReference>
<evidence type="ECO:0000313" key="8">
    <source>
        <dbReference type="EMBL" id="AKF04910.1"/>
    </source>
</evidence>
<dbReference type="KEGG" id="samy:DB32_002059"/>
<gene>
    <name evidence="8" type="ORF">DB32_002059</name>
</gene>
<dbReference type="PROSITE" id="PS50011">
    <property type="entry name" value="PROTEIN_KINASE_DOM"/>
    <property type="match status" value="1"/>
</dbReference>
<dbReference type="Pfam" id="PF03130">
    <property type="entry name" value="HEAT_PBS"/>
    <property type="match status" value="1"/>
</dbReference>
<feature type="compositionally biased region" description="Low complexity" evidence="6">
    <location>
        <begin position="412"/>
        <end position="426"/>
    </location>
</feature>
<dbReference type="GO" id="GO:0004674">
    <property type="term" value="F:protein serine/threonine kinase activity"/>
    <property type="evidence" value="ECO:0007669"/>
    <property type="project" value="UniProtKB-KW"/>
</dbReference>
<dbReference type="InterPro" id="IPR011009">
    <property type="entry name" value="Kinase-like_dom_sf"/>
</dbReference>
<accession>A0A0F6YIB4</accession>
<dbReference type="InterPro" id="IPR004155">
    <property type="entry name" value="PBS_lyase_HEAT"/>
</dbReference>
<organism evidence="8 9">
    <name type="scientific">Sandaracinus amylolyticus</name>
    <dbReference type="NCBI Taxonomy" id="927083"/>
    <lineage>
        <taxon>Bacteria</taxon>
        <taxon>Pseudomonadati</taxon>
        <taxon>Myxococcota</taxon>
        <taxon>Polyangia</taxon>
        <taxon>Polyangiales</taxon>
        <taxon>Sandaracinaceae</taxon>
        <taxon>Sandaracinus</taxon>
    </lineage>
</organism>
<sequence length="582" mass="61717">MSGVAQTERPPPMGAPEESSHVGFRSEAWLGRLVEGRYRVAELLGEGGMGAVFLAEHVKLSKKVALKVILPQFAGDGELAERFAREAMASAKLDHPHVASALDYGALPEGGAYLVMPYVRGRSLRRAMDAGDATWQFACDIGAQIADALAAAHAHRIVHRDLKPENVILEPRDDGSEMVKVLDFGVARVASEEGATASTGKALTRVGTIIGTPGYMAPEQALGENVDTRADLYALGVVLWELVAKQPLFPDDDLTAIVTRQLTTDIPRLASLVPDVPVELDELVARLLARARDDRPQRAGEVRDVLRRLALGAALEHKVLSGEIAVPIRSSDTSGQHPVVDTTGSIATAQPSVVLPAGLGKAAETLQGTMNVGPVRNVPTSLVVAGCATPLVLAMLMFVGVLAFGGGEETPAGATVATTTPEAQEAPPTPPARETGRRGAPERELPRAPDPPDDQAAAAPVSDTSGVPIPIEIARDVSTLLDSGSGEEREDAARRIRDAARTDAPPFVAAVVALELGERCPDRRTAVRDLGRIGDARALPALERLHRDRRGCGFLNTQDCHRCLRRDLRDARRALSGTAAEE</sequence>
<dbReference type="PROSITE" id="PS00107">
    <property type="entry name" value="PROTEIN_KINASE_ATP"/>
    <property type="match status" value="1"/>
</dbReference>
<feature type="compositionally biased region" description="Basic and acidic residues" evidence="6">
    <location>
        <begin position="434"/>
        <end position="447"/>
    </location>
</feature>
<dbReference type="InterPro" id="IPR008271">
    <property type="entry name" value="Ser/Thr_kinase_AS"/>
</dbReference>
<keyword evidence="2 5" id="KW-0547">Nucleotide-binding</keyword>
<evidence type="ECO:0000256" key="2">
    <source>
        <dbReference type="ARBA" id="ARBA00022741"/>
    </source>
</evidence>
<evidence type="ECO:0000256" key="4">
    <source>
        <dbReference type="ARBA" id="ARBA00022840"/>
    </source>
</evidence>